<dbReference type="SFLD" id="SFLDG01125">
    <property type="entry name" value="C1.1:_Acid_Phosphatase_Like"/>
    <property type="match status" value="1"/>
</dbReference>
<evidence type="ECO:0000313" key="4">
    <source>
        <dbReference type="Proteomes" id="UP000217276"/>
    </source>
</evidence>
<keyword evidence="3" id="KW-0449">Lipoprotein</keyword>
<evidence type="ECO:0000256" key="2">
    <source>
        <dbReference type="SAM" id="SignalP"/>
    </source>
</evidence>
<dbReference type="InterPro" id="IPR006423">
    <property type="entry name" value="Lipo_e_P4"/>
</dbReference>
<dbReference type="SFLD" id="SFLDS00003">
    <property type="entry name" value="Haloacid_Dehalogenase"/>
    <property type="match status" value="1"/>
</dbReference>
<keyword evidence="1 2" id="KW-0732">Signal</keyword>
<evidence type="ECO:0000313" key="3">
    <source>
        <dbReference type="EMBL" id="ATA82739.1"/>
    </source>
</evidence>
<dbReference type="CDD" id="cd07534">
    <property type="entry name" value="HAD_CAP"/>
    <property type="match status" value="1"/>
</dbReference>
<feature type="chain" id="PRO_5012422410" evidence="2">
    <location>
        <begin position="27"/>
        <end position="272"/>
    </location>
</feature>
<dbReference type="GO" id="GO:0009279">
    <property type="term" value="C:cell outer membrane"/>
    <property type="evidence" value="ECO:0007669"/>
    <property type="project" value="InterPro"/>
</dbReference>
<proteinExistence type="predicted"/>
<accession>A0A250FC70</accession>
<dbReference type="PANTHER" id="PTHR31284">
    <property type="entry name" value="ACID PHOSPHATASE-LIKE PROTEIN"/>
    <property type="match status" value="1"/>
</dbReference>
<feature type="signal peptide" evidence="2">
    <location>
        <begin position="1"/>
        <end position="26"/>
    </location>
</feature>
<sequence length="272" mass="30441">MKKNYLLIGVAALLLGGCCATKTSTAAQAPKGESALIANGKLWSSYFQQNAAEYEALCLQAFNVAQLRLDEALAKKGDKPLAIVTDIDETFLDNSPFEAYCAKQGISYSQEAWEEWTVLGDAKPLAGALDFFKYADSKGVAIFYVTNRLEKECEGTAKNLRKYNFPFPSDSRLILRTAEKSKENRRLQIAKDYDIVLLMGDNLSDFAKDFDSRTPEGRSEAVHNNRNEFGKRFIILPNYSYGDWEGAAYGNKYSIPAEQKELIIKNKTKAFK</sequence>
<name>A0A250FC70_9FLAO</name>
<protein>
    <submittedName>
        <fullName evidence="3">5'-nucleotidase, lipoprotein e(P4) family</fullName>
    </submittedName>
</protein>
<organism evidence="3 4">
    <name type="scientific">Capnocytophaga leadbetteri</name>
    <dbReference type="NCBI Taxonomy" id="327575"/>
    <lineage>
        <taxon>Bacteria</taxon>
        <taxon>Pseudomonadati</taxon>
        <taxon>Bacteroidota</taxon>
        <taxon>Flavobacteriia</taxon>
        <taxon>Flavobacteriales</taxon>
        <taxon>Flavobacteriaceae</taxon>
        <taxon>Capnocytophaga</taxon>
    </lineage>
</organism>
<keyword evidence="4" id="KW-1185">Reference proteome</keyword>
<dbReference type="EMBL" id="CP022384">
    <property type="protein sequence ID" value="ATA82739.1"/>
    <property type="molecule type" value="Genomic_DNA"/>
</dbReference>
<dbReference type="Pfam" id="PF03767">
    <property type="entry name" value="Acid_phosphat_B"/>
    <property type="match status" value="1"/>
</dbReference>
<dbReference type="PROSITE" id="PS51257">
    <property type="entry name" value="PROKAR_LIPOPROTEIN"/>
    <property type="match status" value="1"/>
</dbReference>
<dbReference type="RefSeq" id="WP_095914713.1">
    <property type="nucleotide sequence ID" value="NZ_CAUUPF010000016.1"/>
</dbReference>
<dbReference type="Gene3D" id="3.40.50.1000">
    <property type="entry name" value="HAD superfamily/HAD-like"/>
    <property type="match status" value="1"/>
</dbReference>
<dbReference type="InterPro" id="IPR023214">
    <property type="entry name" value="HAD_sf"/>
</dbReference>
<dbReference type="KEGG" id="clk:CGC53_10495"/>
<dbReference type="PANTHER" id="PTHR31284:SF10">
    <property type="entry name" value="ACID PHOSPHATASE-LIKE PROTEIN"/>
    <property type="match status" value="1"/>
</dbReference>
<dbReference type="SUPFAM" id="SSF56784">
    <property type="entry name" value="HAD-like"/>
    <property type="match status" value="1"/>
</dbReference>
<dbReference type="Proteomes" id="UP000217276">
    <property type="component" value="Chromosome"/>
</dbReference>
<dbReference type="InterPro" id="IPR036412">
    <property type="entry name" value="HAD-like_sf"/>
</dbReference>
<dbReference type="PIRSF" id="PIRSF019271">
    <property type="entry name" value="Acid_Ptase_C"/>
    <property type="match status" value="1"/>
</dbReference>
<dbReference type="AlphaFoldDB" id="A0A250FC70"/>
<dbReference type="NCBIfam" id="TIGR01533">
    <property type="entry name" value="lipo_e_P4"/>
    <property type="match status" value="1"/>
</dbReference>
<evidence type="ECO:0000256" key="1">
    <source>
        <dbReference type="ARBA" id="ARBA00022729"/>
    </source>
</evidence>
<reference evidence="4" key="1">
    <citation type="submission" date="2017-06" db="EMBL/GenBank/DDBJ databases">
        <title>Capnocytophaga spp. assemblies.</title>
        <authorList>
            <person name="Gulvik C.A."/>
        </authorList>
    </citation>
    <scope>NUCLEOTIDE SEQUENCE [LARGE SCALE GENOMIC DNA]</scope>
    <source>
        <strain evidence="4">H6253</strain>
    </source>
</reference>
<gene>
    <name evidence="3" type="ORF">CGC53_10495</name>
</gene>
<dbReference type="InterPro" id="IPR005519">
    <property type="entry name" value="Acid_phosphat_B-like"/>
</dbReference>